<sequence length="106" mass="11875">MDADFRVFRGFIGAVDAGEVLDLACFRLGIKPFRIALLALLDRRVDKDFNELALAHQIPCHLPLRPERRDEGAKHDQTRIGHKPGHFRHPADVLHPVGVGKAEIPV</sequence>
<evidence type="ECO:0000313" key="3">
    <source>
        <dbReference type="Proteomes" id="UP000053235"/>
    </source>
</evidence>
<evidence type="ECO:0000313" key="2">
    <source>
        <dbReference type="EMBL" id="CTQ77729.1"/>
    </source>
</evidence>
<name>A0A0M7AS53_9HYPH</name>
<feature type="compositionally biased region" description="Basic and acidic residues" evidence="1">
    <location>
        <begin position="65"/>
        <end position="79"/>
    </location>
</feature>
<evidence type="ECO:0000256" key="1">
    <source>
        <dbReference type="SAM" id="MobiDB-lite"/>
    </source>
</evidence>
<dbReference type="AlphaFoldDB" id="A0A0M7AS53"/>
<keyword evidence="3" id="KW-1185">Reference proteome</keyword>
<proteinExistence type="predicted"/>
<gene>
    <name evidence="2" type="ORF">LAX5112_05032</name>
</gene>
<reference evidence="3" key="1">
    <citation type="submission" date="2015-07" db="EMBL/GenBank/DDBJ databases">
        <authorList>
            <person name="Rodrigo-Torres Lidia"/>
            <person name="Arahal R.David."/>
        </authorList>
    </citation>
    <scope>NUCLEOTIDE SEQUENCE [LARGE SCALE GENOMIC DNA]</scope>
    <source>
        <strain evidence="3">CECT 5112</strain>
    </source>
</reference>
<dbReference type="EMBL" id="CXWD01000044">
    <property type="protein sequence ID" value="CTQ77729.1"/>
    <property type="molecule type" value="Genomic_DNA"/>
</dbReference>
<organism evidence="2 3">
    <name type="scientific">Roseibium alexandrii</name>
    <dbReference type="NCBI Taxonomy" id="388408"/>
    <lineage>
        <taxon>Bacteria</taxon>
        <taxon>Pseudomonadati</taxon>
        <taxon>Pseudomonadota</taxon>
        <taxon>Alphaproteobacteria</taxon>
        <taxon>Hyphomicrobiales</taxon>
        <taxon>Stappiaceae</taxon>
        <taxon>Roseibium</taxon>
    </lineage>
</organism>
<feature type="region of interest" description="Disordered" evidence="1">
    <location>
        <begin position="65"/>
        <end position="93"/>
    </location>
</feature>
<accession>A0A0M7AS53</accession>
<protein>
    <submittedName>
        <fullName evidence="2">Uncharacterized protein</fullName>
    </submittedName>
</protein>
<dbReference type="Proteomes" id="UP000053235">
    <property type="component" value="Unassembled WGS sequence"/>
</dbReference>